<organism evidence="2 3">
    <name type="scientific">Bursaphelenchus okinawaensis</name>
    <dbReference type="NCBI Taxonomy" id="465554"/>
    <lineage>
        <taxon>Eukaryota</taxon>
        <taxon>Metazoa</taxon>
        <taxon>Ecdysozoa</taxon>
        <taxon>Nematoda</taxon>
        <taxon>Chromadorea</taxon>
        <taxon>Rhabditida</taxon>
        <taxon>Tylenchina</taxon>
        <taxon>Tylenchomorpha</taxon>
        <taxon>Aphelenchoidea</taxon>
        <taxon>Aphelenchoididae</taxon>
        <taxon>Bursaphelenchus</taxon>
    </lineage>
</organism>
<dbReference type="EMBL" id="CAJFCW020000001">
    <property type="protein sequence ID" value="CAG9080236.1"/>
    <property type="molecule type" value="Genomic_DNA"/>
</dbReference>
<dbReference type="Pfam" id="PF13561">
    <property type="entry name" value="adh_short_C2"/>
    <property type="match status" value="1"/>
</dbReference>
<dbReference type="SUPFAM" id="SSF51735">
    <property type="entry name" value="NAD(P)-binding Rossmann-fold domains"/>
    <property type="match status" value="1"/>
</dbReference>
<dbReference type="PANTHER" id="PTHR43975">
    <property type="entry name" value="ZGC:101858"/>
    <property type="match status" value="1"/>
</dbReference>
<dbReference type="Proteomes" id="UP000614601">
    <property type="component" value="Unassembled WGS sequence"/>
</dbReference>
<dbReference type="Gene3D" id="3.40.50.720">
    <property type="entry name" value="NAD(P)-binding Rossmann-like Domain"/>
    <property type="match status" value="1"/>
</dbReference>
<dbReference type="AlphaFoldDB" id="A0A811JRI2"/>
<accession>A0A811JRI2</accession>
<keyword evidence="3" id="KW-1185">Reference proteome</keyword>
<dbReference type="Proteomes" id="UP000783686">
    <property type="component" value="Unassembled WGS sequence"/>
</dbReference>
<proteinExistence type="predicted"/>
<dbReference type="InterPro" id="IPR036291">
    <property type="entry name" value="NAD(P)-bd_dom_sf"/>
</dbReference>
<gene>
    <name evidence="2" type="ORF">BOKJ2_LOCUS718</name>
</gene>
<dbReference type="FunFam" id="3.40.50.720:FF:000084">
    <property type="entry name" value="Short-chain dehydrogenase reductase"/>
    <property type="match status" value="1"/>
</dbReference>
<dbReference type="PANTHER" id="PTHR43975:SF2">
    <property type="entry name" value="EG:BACR7A4.14 PROTEIN-RELATED"/>
    <property type="match status" value="1"/>
</dbReference>
<evidence type="ECO:0000313" key="3">
    <source>
        <dbReference type="Proteomes" id="UP000614601"/>
    </source>
</evidence>
<name>A0A811JRI2_9BILA</name>
<dbReference type="OrthoDB" id="47007at2759"/>
<dbReference type="EMBL" id="CAJFDH010000001">
    <property type="protein sequence ID" value="CAD5206034.1"/>
    <property type="molecule type" value="Genomic_DNA"/>
</dbReference>
<dbReference type="PRINTS" id="PR00080">
    <property type="entry name" value="SDRFAMILY"/>
</dbReference>
<comment type="caution">
    <text evidence="2">The sequence shown here is derived from an EMBL/GenBank/DDBJ whole genome shotgun (WGS) entry which is preliminary data.</text>
</comment>
<evidence type="ECO:0000313" key="2">
    <source>
        <dbReference type="EMBL" id="CAD5206034.1"/>
    </source>
</evidence>
<reference evidence="2" key="1">
    <citation type="submission" date="2020-09" db="EMBL/GenBank/DDBJ databases">
        <authorList>
            <person name="Kikuchi T."/>
        </authorList>
    </citation>
    <scope>NUCLEOTIDE SEQUENCE</scope>
    <source>
        <strain evidence="2">SH1</strain>
    </source>
</reference>
<evidence type="ECO:0000256" key="1">
    <source>
        <dbReference type="ARBA" id="ARBA00023002"/>
    </source>
</evidence>
<dbReference type="InterPro" id="IPR020904">
    <property type="entry name" value="Sc_DH/Rdtase_CS"/>
</dbReference>
<dbReference type="GO" id="GO:0016491">
    <property type="term" value="F:oxidoreductase activity"/>
    <property type="evidence" value="ECO:0007669"/>
    <property type="project" value="UniProtKB-KW"/>
</dbReference>
<dbReference type="InterPro" id="IPR002347">
    <property type="entry name" value="SDR_fam"/>
</dbReference>
<protein>
    <submittedName>
        <fullName evidence="2">Uncharacterized protein</fullName>
    </submittedName>
</protein>
<keyword evidence="1" id="KW-0560">Oxidoreductase</keyword>
<dbReference type="PROSITE" id="PS00061">
    <property type="entry name" value="ADH_SHORT"/>
    <property type="match status" value="1"/>
</dbReference>
<sequence>MIITGATSGIGKGAALEMAKRKWSLVLTGRNAEAMKEIAEECKKLGAEKVTYTLGDLTDPSVAKKIVDHALKEFGKIDCLVNNAGMLVTGNLEEAKDDLTDFDAQMEGNVKTVVRLTKVALPHIIKSKGTIVNVSSVCGTNSTPAAFYYCMSKSALDQFTKCLAMELAGKGVRVNSVNPGVIYSEIQRRSGQSEDTYQKYLERSKLTHPMGRVGYPEETAKAIAFLASDDSSFTTGELLKVDGGRAIYTFD</sequence>
<dbReference type="PRINTS" id="PR00081">
    <property type="entry name" value="GDHRDH"/>
</dbReference>